<feature type="compositionally biased region" description="Basic and acidic residues" evidence="1">
    <location>
        <begin position="171"/>
        <end position="183"/>
    </location>
</feature>
<keyword evidence="3" id="KW-1185">Reference proteome</keyword>
<dbReference type="Proteomes" id="UP001152759">
    <property type="component" value="Unassembled WGS sequence"/>
</dbReference>
<organism evidence="2 3">
    <name type="scientific">Bemisia tabaci</name>
    <name type="common">Sweetpotato whitefly</name>
    <name type="synonym">Aleurodes tabaci</name>
    <dbReference type="NCBI Taxonomy" id="7038"/>
    <lineage>
        <taxon>Eukaryota</taxon>
        <taxon>Metazoa</taxon>
        <taxon>Ecdysozoa</taxon>
        <taxon>Arthropoda</taxon>
        <taxon>Hexapoda</taxon>
        <taxon>Insecta</taxon>
        <taxon>Pterygota</taxon>
        <taxon>Neoptera</taxon>
        <taxon>Paraneoptera</taxon>
        <taxon>Hemiptera</taxon>
        <taxon>Sternorrhyncha</taxon>
        <taxon>Aleyrodoidea</taxon>
        <taxon>Aleyrodidae</taxon>
        <taxon>Aleyrodinae</taxon>
        <taxon>Bemisia</taxon>
    </lineage>
</organism>
<evidence type="ECO:0000256" key="1">
    <source>
        <dbReference type="SAM" id="MobiDB-lite"/>
    </source>
</evidence>
<accession>A0AAI8UUV6</accession>
<evidence type="ECO:0000313" key="2">
    <source>
        <dbReference type="EMBL" id="CAH0746935.1"/>
    </source>
</evidence>
<reference evidence="2" key="1">
    <citation type="submission" date="2021-12" db="EMBL/GenBank/DDBJ databases">
        <authorList>
            <person name="King R."/>
        </authorList>
    </citation>
    <scope>NUCLEOTIDE SEQUENCE</scope>
</reference>
<protein>
    <submittedName>
        <fullName evidence="2">Uncharacterized protein</fullName>
    </submittedName>
</protein>
<comment type="caution">
    <text evidence="2">The sequence shown here is derived from an EMBL/GenBank/DDBJ whole genome shotgun (WGS) entry which is preliminary data.</text>
</comment>
<sequence>MDLNREEVRFVNRRILPSHVAKYKFLFHDSLPNGGVLSKYQNGGSKTSVDEPFPYKLSEQPSVFFVKNASSAMFEGGGDADDYGGNYGGNYNNDNYGGNYGGDSNATANSNSNSYGGGGFFSSQEQERDSRTSRLADVETYTYSDYSSATLPLNGRSTQSTPEAPVIVEQPRAESEPPRDDIHPSTPSPPEGGPNTNPYLESDLAIHHSEDSPIEDKITTFDAECGCPEILNADSLNNRDNDNNDGSAFHELSALNQYAAEKQASSADAKEDSCGMDCLYFTLQCCECAIL</sequence>
<dbReference type="AlphaFoldDB" id="A0AAI8UUV6"/>
<proteinExistence type="predicted"/>
<gene>
    <name evidence="2" type="ORF">BEMITA_LOCUS84</name>
</gene>
<name>A0AAI8UUV6_BEMTA</name>
<dbReference type="EMBL" id="CAKKNF020000007">
    <property type="protein sequence ID" value="CAH0746935.1"/>
    <property type="molecule type" value="Genomic_DNA"/>
</dbReference>
<feature type="region of interest" description="Disordered" evidence="1">
    <location>
        <begin position="170"/>
        <end position="201"/>
    </location>
</feature>
<evidence type="ECO:0000313" key="3">
    <source>
        <dbReference type="Proteomes" id="UP001152759"/>
    </source>
</evidence>